<gene>
    <name evidence="1" type="ORF">Poly30_09780</name>
</gene>
<keyword evidence="2" id="KW-1185">Reference proteome</keyword>
<reference evidence="1 2" key="1">
    <citation type="submission" date="2019-02" db="EMBL/GenBank/DDBJ databases">
        <title>Deep-cultivation of Planctomycetes and their phenomic and genomic characterization uncovers novel biology.</title>
        <authorList>
            <person name="Wiegand S."/>
            <person name="Jogler M."/>
            <person name="Boedeker C."/>
            <person name="Pinto D."/>
            <person name="Vollmers J."/>
            <person name="Rivas-Marin E."/>
            <person name="Kohn T."/>
            <person name="Peeters S.H."/>
            <person name="Heuer A."/>
            <person name="Rast P."/>
            <person name="Oberbeckmann S."/>
            <person name="Bunk B."/>
            <person name="Jeske O."/>
            <person name="Meyerdierks A."/>
            <person name="Storesund J.E."/>
            <person name="Kallscheuer N."/>
            <person name="Luecker S."/>
            <person name="Lage O.M."/>
            <person name="Pohl T."/>
            <person name="Merkel B.J."/>
            <person name="Hornburger P."/>
            <person name="Mueller R.-W."/>
            <person name="Bruemmer F."/>
            <person name="Labrenz M."/>
            <person name="Spormann A.M."/>
            <person name="Op den Camp H."/>
            <person name="Overmann J."/>
            <person name="Amann R."/>
            <person name="Jetten M.S.M."/>
            <person name="Mascher T."/>
            <person name="Medema M.H."/>
            <person name="Devos D.P."/>
            <person name="Kaster A.-K."/>
            <person name="Ovreas L."/>
            <person name="Rohde M."/>
            <person name="Galperin M.Y."/>
            <person name="Jogler C."/>
        </authorList>
    </citation>
    <scope>NUCLEOTIDE SEQUENCE [LARGE SCALE GENOMIC DNA]</scope>
    <source>
        <strain evidence="1 2">Poly30</strain>
    </source>
</reference>
<name>A0A518EN16_9BACT</name>
<protein>
    <submittedName>
        <fullName evidence="1">Uncharacterized protein</fullName>
    </submittedName>
</protein>
<dbReference type="EMBL" id="CP036434">
    <property type="protein sequence ID" value="QDV05480.1"/>
    <property type="molecule type" value="Genomic_DNA"/>
</dbReference>
<sequence>MTETLPGLPSRGDPANLCTRHFDLARTDERPPVDLARAIVVTLGAT</sequence>
<dbReference type="Proteomes" id="UP000320390">
    <property type="component" value="Chromosome"/>
</dbReference>
<dbReference type="AlphaFoldDB" id="A0A518EN16"/>
<organism evidence="1 2">
    <name type="scientific">Saltatorellus ferox</name>
    <dbReference type="NCBI Taxonomy" id="2528018"/>
    <lineage>
        <taxon>Bacteria</taxon>
        <taxon>Pseudomonadati</taxon>
        <taxon>Planctomycetota</taxon>
        <taxon>Planctomycetia</taxon>
        <taxon>Planctomycetia incertae sedis</taxon>
        <taxon>Saltatorellus</taxon>
    </lineage>
</organism>
<accession>A0A518EN16</accession>
<evidence type="ECO:0000313" key="1">
    <source>
        <dbReference type="EMBL" id="QDV05480.1"/>
    </source>
</evidence>
<proteinExistence type="predicted"/>
<dbReference type="RefSeq" id="WP_419190964.1">
    <property type="nucleotide sequence ID" value="NZ_CP036434.1"/>
</dbReference>
<evidence type="ECO:0000313" key="2">
    <source>
        <dbReference type="Proteomes" id="UP000320390"/>
    </source>
</evidence>